<reference evidence="5 6" key="1">
    <citation type="journal article" date="2018" name="Mol. Plant">
        <title>The genome of Artemisia annua provides insight into the evolution of Asteraceae family and artemisinin biosynthesis.</title>
        <authorList>
            <person name="Shen Q."/>
            <person name="Zhang L."/>
            <person name="Liao Z."/>
            <person name="Wang S."/>
            <person name="Yan T."/>
            <person name="Shi P."/>
            <person name="Liu M."/>
            <person name="Fu X."/>
            <person name="Pan Q."/>
            <person name="Wang Y."/>
            <person name="Lv Z."/>
            <person name="Lu X."/>
            <person name="Zhang F."/>
            <person name="Jiang W."/>
            <person name="Ma Y."/>
            <person name="Chen M."/>
            <person name="Hao X."/>
            <person name="Li L."/>
            <person name="Tang Y."/>
            <person name="Lv G."/>
            <person name="Zhou Y."/>
            <person name="Sun X."/>
            <person name="Brodelius P.E."/>
            <person name="Rose J.K.C."/>
            <person name="Tang K."/>
        </authorList>
    </citation>
    <scope>NUCLEOTIDE SEQUENCE [LARGE SCALE GENOMIC DNA]</scope>
    <source>
        <strain evidence="6">cv. Huhao1</strain>
        <tissue evidence="5">Leaf</tissue>
    </source>
</reference>
<dbReference type="Gene3D" id="3.40.50.1820">
    <property type="entry name" value="alpha/beta hydrolase"/>
    <property type="match status" value="1"/>
</dbReference>
<dbReference type="STRING" id="35608.A0A2U1NUV9"/>
<dbReference type="GO" id="GO:0016020">
    <property type="term" value="C:membrane"/>
    <property type="evidence" value="ECO:0007669"/>
    <property type="project" value="TreeGrafter"/>
</dbReference>
<dbReference type="AlphaFoldDB" id="A0A2U1NUV9"/>
<evidence type="ECO:0000313" key="5">
    <source>
        <dbReference type="EMBL" id="PWA77274.1"/>
    </source>
</evidence>
<dbReference type="Pfam" id="PF03982">
    <property type="entry name" value="DAGAT"/>
    <property type="match status" value="1"/>
</dbReference>
<evidence type="ECO:0000313" key="6">
    <source>
        <dbReference type="Proteomes" id="UP000245207"/>
    </source>
</evidence>
<keyword evidence="6" id="KW-1185">Reference proteome</keyword>
<dbReference type="EMBL" id="PKPP01002150">
    <property type="protein sequence ID" value="PWA77274.1"/>
    <property type="molecule type" value="Genomic_DNA"/>
</dbReference>
<dbReference type="GO" id="GO:0019432">
    <property type="term" value="P:triglyceride biosynthetic process"/>
    <property type="evidence" value="ECO:0007669"/>
    <property type="project" value="UniProtKB-ARBA"/>
</dbReference>
<dbReference type="InterPro" id="IPR022742">
    <property type="entry name" value="Hydrolase_4"/>
</dbReference>
<comment type="caution">
    <text evidence="5">The sequence shown here is derived from an EMBL/GenBank/DDBJ whole genome shotgun (WGS) entry which is preliminary data.</text>
</comment>
<gene>
    <name evidence="5" type="ORF">CTI12_AA226220</name>
</gene>
<accession>A0A2U1NUV9</accession>
<feature type="domain" description="Serine aminopeptidase S33" evidence="4">
    <location>
        <begin position="161"/>
        <end position="348"/>
    </location>
</feature>
<dbReference type="CDD" id="cd07987">
    <property type="entry name" value="LPLAT_MGAT-like"/>
    <property type="match status" value="1"/>
</dbReference>
<dbReference type="OrthoDB" id="44277at2759"/>
<dbReference type="InterPro" id="IPR007130">
    <property type="entry name" value="DAGAT"/>
</dbReference>
<dbReference type="Proteomes" id="UP000245207">
    <property type="component" value="Unassembled WGS sequence"/>
</dbReference>
<dbReference type="PANTHER" id="PTHR22753">
    <property type="entry name" value="TRANSMEMBRANE PROTEIN 68"/>
    <property type="match status" value="1"/>
</dbReference>
<keyword evidence="3 5" id="KW-0012">Acyltransferase</keyword>
<dbReference type="GO" id="GO:0004144">
    <property type="term" value="F:diacylglycerol O-acyltransferase activity"/>
    <property type="evidence" value="ECO:0007669"/>
    <property type="project" value="UniProtKB-ARBA"/>
</dbReference>
<evidence type="ECO:0000256" key="3">
    <source>
        <dbReference type="ARBA" id="ARBA00023315"/>
    </source>
</evidence>
<name>A0A2U1NUV9_ARTAN</name>
<dbReference type="PANTHER" id="PTHR22753:SF40">
    <property type="entry name" value="ACYLGLYCEROL LIPASE"/>
    <property type="match status" value="1"/>
</dbReference>
<evidence type="ECO:0000256" key="1">
    <source>
        <dbReference type="ARBA" id="ARBA00005420"/>
    </source>
</evidence>
<dbReference type="SUPFAM" id="SSF53474">
    <property type="entry name" value="alpha/beta-Hydrolases"/>
    <property type="match status" value="1"/>
</dbReference>
<evidence type="ECO:0000256" key="2">
    <source>
        <dbReference type="ARBA" id="ARBA00022679"/>
    </source>
</evidence>
<proteinExistence type="inferred from homology"/>
<dbReference type="InterPro" id="IPR029058">
    <property type="entry name" value="AB_hydrolase_fold"/>
</dbReference>
<evidence type="ECO:0000259" key="4">
    <source>
        <dbReference type="Pfam" id="PF12146"/>
    </source>
</evidence>
<keyword evidence="2 5" id="KW-0808">Transferase</keyword>
<comment type="similarity">
    <text evidence="1">Belongs to the diacylglycerol acyltransferase family.</text>
</comment>
<dbReference type="Pfam" id="PF12146">
    <property type="entry name" value="Hydrolase_4"/>
    <property type="match status" value="1"/>
</dbReference>
<sequence>MMALIMSSSSVSLSPIFTLNQNQRLLHPRVLVKSVGGDDSVTLSGGSAKKDASKELEPFWDDGYGTQTMRDCAEKIAMDLVKSDGGPPRWFCPVACGKPLIDSPVLLYLPGIDGTGAGLVVHEKPLGKVFHVQCLHIPVWDRTALEGLIQIVEEIVMIEHALSPNKPIYLLGESFGGTLALAVAARNPNIDLILILPNPATSYERSIMHPLSVLVRVLTEEHYEMLPYAMSPLFGDYVKMAMVGITDRNYLQSLWQLPRNLCNDLPLLSLVARVLPKDTLTWRLKLVESAAAYANSRLHAITAQVLILASGKDNLMPSKSEAHRLSRLLKHCNVRLFEENGHTILMESGVNVISAIKASQMYRRSFKHDIIKDCLPLCMTECNSALEETWWYRFFMSDAAMFSTMEDGKIVRGLAGIPDEGPVLVVGNHMLLGWDIYPVILEFLKQKKAVLHGLAHPGLLHFNAEDEQFMTKYTDILHLICAIPVSGRNLFRLLARKSYILLYPGGLREALHRKGEGYKLFWPDKQEFVRMAVKMGATIIPFGGVGEDDILELFIDYNEMKRIPFLNHMWDEFNQRRTNLREEMGGEIAKQELHLPICLPKLPGRFYFMFGKPIRTKGKENMCDDKDYLQELYLQIKCDVEKDMAYMLKKREDDPYRGIIKRFLWKMNNGSLDLIPSFEP</sequence>
<organism evidence="5 6">
    <name type="scientific">Artemisia annua</name>
    <name type="common">Sweet wormwood</name>
    <dbReference type="NCBI Taxonomy" id="35608"/>
    <lineage>
        <taxon>Eukaryota</taxon>
        <taxon>Viridiplantae</taxon>
        <taxon>Streptophyta</taxon>
        <taxon>Embryophyta</taxon>
        <taxon>Tracheophyta</taxon>
        <taxon>Spermatophyta</taxon>
        <taxon>Magnoliopsida</taxon>
        <taxon>eudicotyledons</taxon>
        <taxon>Gunneridae</taxon>
        <taxon>Pentapetalae</taxon>
        <taxon>asterids</taxon>
        <taxon>campanulids</taxon>
        <taxon>Asterales</taxon>
        <taxon>Asteraceae</taxon>
        <taxon>Asteroideae</taxon>
        <taxon>Anthemideae</taxon>
        <taxon>Artemisiinae</taxon>
        <taxon>Artemisia</taxon>
    </lineage>
</organism>
<protein>
    <submittedName>
        <fullName evidence="5">Diacylglycerol acyltransferase</fullName>
    </submittedName>
</protein>